<evidence type="ECO:0000313" key="7">
    <source>
        <dbReference type="Proteomes" id="UP001549031"/>
    </source>
</evidence>
<dbReference type="PANTHER" id="PTHR47506:SF1">
    <property type="entry name" value="HTH-TYPE TRANSCRIPTIONAL REGULATOR YJDC"/>
    <property type="match status" value="1"/>
</dbReference>
<sequence>MANRGRPRRFDREKALRLATRLFWERGYEGVSLSDLTEAMGIRPPSLYAAFGSKEALFREAVKLYSATEGADEGFAEAGTAKEAVEAMLHGMARRMVRAGQPAGCFVVLGALNYAPQNDSVARFLSDCRKRSSLVLRERLLRGQVEGDVSRHADVGALTDYYTSVGHGLSLLARDGANERQLMSVVSCAMASWDALASPTSLQPNLVLLEEQTSA</sequence>
<dbReference type="EMBL" id="JBEPLJ010000036">
    <property type="protein sequence ID" value="MET3588832.1"/>
    <property type="molecule type" value="Genomic_DNA"/>
</dbReference>
<evidence type="ECO:0000256" key="3">
    <source>
        <dbReference type="ARBA" id="ARBA00023163"/>
    </source>
</evidence>
<dbReference type="SUPFAM" id="SSF48498">
    <property type="entry name" value="Tetracyclin repressor-like, C-terminal domain"/>
    <property type="match status" value="1"/>
</dbReference>
<keyword evidence="7" id="KW-1185">Reference proteome</keyword>
<evidence type="ECO:0000256" key="4">
    <source>
        <dbReference type="PROSITE-ProRule" id="PRU00335"/>
    </source>
</evidence>
<evidence type="ECO:0000256" key="1">
    <source>
        <dbReference type="ARBA" id="ARBA00023015"/>
    </source>
</evidence>
<comment type="caution">
    <text evidence="6">The sequence shown here is derived from an EMBL/GenBank/DDBJ whole genome shotgun (WGS) entry which is preliminary data.</text>
</comment>
<gene>
    <name evidence="6" type="ORF">ABID21_004972</name>
</gene>
<dbReference type="RefSeq" id="WP_247246435.1">
    <property type="nucleotide sequence ID" value="NZ_JALJRA010000036.1"/>
</dbReference>
<evidence type="ECO:0000313" key="6">
    <source>
        <dbReference type="EMBL" id="MET3588832.1"/>
    </source>
</evidence>
<protein>
    <submittedName>
        <fullName evidence="6">AcrR family transcriptional regulator</fullName>
    </submittedName>
</protein>
<proteinExistence type="predicted"/>
<dbReference type="InterPro" id="IPR001647">
    <property type="entry name" value="HTH_TetR"/>
</dbReference>
<keyword evidence="1" id="KW-0805">Transcription regulation</keyword>
<keyword evidence="3" id="KW-0804">Transcription</keyword>
<evidence type="ECO:0000259" key="5">
    <source>
        <dbReference type="PROSITE" id="PS50977"/>
    </source>
</evidence>
<dbReference type="PANTHER" id="PTHR47506">
    <property type="entry name" value="TRANSCRIPTIONAL REGULATORY PROTEIN"/>
    <property type="match status" value="1"/>
</dbReference>
<dbReference type="Gene3D" id="1.10.357.10">
    <property type="entry name" value="Tetracycline Repressor, domain 2"/>
    <property type="match status" value="1"/>
</dbReference>
<keyword evidence="2 4" id="KW-0238">DNA-binding</keyword>
<evidence type="ECO:0000256" key="2">
    <source>
        <dbReference type="ARBA" id="ARBA00023125"/>
    </source>
</evidence>
<accession>A0ABV2HF16</accession>
<dbReference type="PROSITE" id="PS50977">
    <property type="entry name" value="HTH_TETR_2"/>
    <property type="match status" value="1"/>
</dbReference>
<dbReference type="InterPro" id="IPR009057">
    <property type="entry name" value="Homeodomain-like_sf"/>
</dbReference>
<feature type="domain" description="HTH tetR-type" evidence="5">
    <location>
        <begin position="9"/>
        <end position="69"/>
    </location>
</feature>
<dbReference type="PRINTS" id="PR00455">
    <property type="entry name" value="HTHTETR"/>
</dbReference>
<dbReference type="SUPFAM" id="SSF46689">
    <property type="entry name" value="Homeodomain-like"/>
    <property type="match status" value="1"/>
</dbReference>
<reference evidence="6 7" key="1">
    <citation type="submission" date="2024-06" db="EMBL/GenBank/DDBJ databases">
        <title>Genomic Encyclopedia of Type Strains, Phase IV (KMG-IV): sequencing the most valuable type-strain genomes for metagenomic binning, comparative biology and taxonomic classification.</title>
        <authorList>
            <person name="Goeker M."/>
        </authorList>
    </citation>
    <scope>NUCLEOTIDE SEQUENCE [LARGE SCALE GENOMIC DNA]</scope>
    <source>
        <strain evidence="6 7">DSM 105042</strain>
    </source>
</reference>
<dbReference type="InterPro" id="IPR036271">
    <property type="entry name" value="Tet_transcr_reg_TetR-rel_C_sf"/>
</dbReference>
<name>A0ABV2HF16_9HYPH</name>
<dbReference type="Pfam" id="PF00440">
    <property type="entry name" value="TetR_N"/>
    <property type="match status" value="1"/>
</dbReference>
<organism evidence="6 7">
    <name type="scientific">Pseudorhizobium tarimense</name>
    <dbReference type="NCBI Taxonomy" id="1079109"/>
    <lineage>
        <taxon>Bacteria</taxon>
        <taxon>Pseudomonadati</taxon>
        <taxon>Pseudomonadota</taxon>
        <taxon>Alphaproteobacteria</taxon>
        <taxon>Hyphomicrobiales</taxon>
        <taxon>Rhizobiaceae</taxon>
        <taxon>Rhizobium/Agrobacterium group</taxon>
        <taxon>Pseudorhizobium</taxon>
    </lineage>
</organism>
<dbReference type="Gene3D" id="1.10.10.60">
    <property type="entry name" value="Homeodomain-like"/>
    <property type="match status" value="1"/>
</dbReference>
<dbReference type="Proteomes" id="UP001549031">
    <property type="component" value="Unassembled WGS sequence"/>
</dbReference>
<feature type="DNA-binding region" description="H-T-H motif" evidence="4">
    <location>
        <begin position="32"/>
        <end position="51"/>
    </location>
</feature>